<feature type="domain" description="FAD-binding FR-type" evidence="1">
    <location>
        <begin position="6"/>
        <end position="112"/>
    </location>
</feature>
<dbReference type="InterPro" id="IPR007037">
    <property type="entry name" value="SIP_rossman_dom"/>
</dbReference>
<evidence type="ECO:0000259" key="1">
    <source>
        <dbReference type="PROSITE" id="PS51384"/>
    </source>
</evidence>
<dbReference type="Pfam" id="PF08021">
    <property type="entry name" value="FAD_binding_9"/>
    <property type="match status" value="1"/>
</dbReference>
<dbReference type="Proteomes" id="UP001597286">
    <property type="component" value="Unassembled WGS sequence"/>
</dbReference>
<dbReference type="PANTHER" id="PTHR30157:SF0">
    <property type="entry name" value="NADPH-DEPENDENT FERRIC-CHELATE REDUCTASE"/>
    <property type="match status" value="1"/>
</dbReference>
<organism evidence="2 3">
    <name type="scientific">Rhodococcus gannanensis</name>
    <dbReference type="NCBI Taxonomy" id="1960308"/>
    <lineage>
        <taxon>Bacteria</taxon>
        <taxon>Bacillati</taxon>
        <taxon>Actinomycetota</taxon>
        <taxon>Actinomycetes</taxon>
        <taxon>Mycobacteriales</taxon>
        <taxon>Nocardiaceae</taxon>
        <taxon>Rhodococcus</taxon>
    </lineage>
</organism>
<dbReference type="Pfam" id="PF04954">
    <property type="entry name" value="SIP"/>
    <property type="match status" value="1"/>
</dbReference>
<dbReference type="InterPro" id="IPR017938">
    <property type="entry name" value="Riboflavin_synthase-like_b-brl"/>
</dbReference>
<protein>
    <submittedName>
        <fullName evidence="2">Siderophore-interacting protein</fullName>
    </submittedName>
</protein>
<comment type="caution">
    <text evidence="2">The sequence shown here is derived from an EMBL/GenBank/DDBJ whole genome shotgun (WGS) entry which is preliminary data.</text>
</comment>
<evidence type="ECO:0000313" key="3">
    <source>
        <dbReference type="Proteomes" id="UP001597286"/>
    </source>
</evidence>
<name>A0ABW4P461_9NOCA</name>
<proteinExistence type="predicted"/>
<dbReference type="InterPro" id="IPR039374">
    <property type="entry name" value="SIP_fam"/>
</dbReference>
<dbReference type="InterPro" id="IPR017927">
    <property type="entry name" value="FAD-bd_FR_type"/>
</dbReference>
<keyword evidence="3" id="KW-1185">Reference proteome</keyword>
<accession>A0ABW4P461</accession>
<sequence>MQRPDEPHHRADVVDVIDLSPALRRVRFGGPGLTGFTTSGDVDERILIGFGDAAGDAEHRRSYTVRAWHPVDGTVDVDFAVHTGGVAAAWARSASPGDSVRLSSPKGWWNPPAGADRLLLLADLTGLPAVGRIVESLPAGVSARVIVEVPGRDDRQVWATAAEVGVTWLIGTGNGTGSSALRDALPSTTDLDRIDYAWAGCESTTARVIRTALRRERGWAANRHHMMGYWQADKVRWLARYAEVQDRIEMLTVRELASGKSLDQVRDAIDDVLFDADL</sequence>
<dbReference type="Gene3D" id="2.40.30.10">
    <property type="entry name" value="Translation factors"/>
    <property type="match status" value="1"/>
</dbReference>
<reference evidence="3" key="1">
    <citation type="journal article" date="2019" name="Int. J. Syst. Evol. Microbiol.">
        <title>The Global Catalogue of Microorganisms (GCM) 10K type strain sequencing project: providing services to taxonomists for standard genome sequencing and annotation.</title>
        <authorList>
            <consortium name="The Broad Institute Genomics Platform"/>
            <consortium name="The Broad Institute Genome Sequencing Center for Infectious Disease"/>
            <person name="Wu L."/>
            <person name="Ma J."/>
        </authorList>
    </citation>
    <scope>NUCLEOTIDE SEQUENCE [LARGE SCALE GENOMIC DNA]</scope>
    <source>
        <strain evidence="3">DT72</strain>
    </source>
</reference>
<dbReference type="RefSeq" id="WP_378485711.1">
    <property type="nucleotide sequence ID" value="NZ_JBHUFB010000010.1"/>
</dbReference>
<dbReference type="PROSITE" id="PS51384">
    <property type="entry name" value="FAD_FR"/>
    <property type="match status" value="1"/>
</dbReference>
<dbReference type="InterPro" id="IPR013113">
    <property type="entry name" value="SIP_FAD-bd"/>
</dbReference>
<dbReference type="SUPFAM" id="SSF63380">
    <property type="entry name" value="Riboflavin synthase domain-like"/>
    <property type="match status" value="1"/>
</dbReference>
<evidence type="ECO:0000313" key="2">
    <source>
        <dbReference type="EMBL" id="MFD1813230.1"/>
    </source>
</evidence>
<dbReference type="InterPro" id="IPR039261">
    <property type="entry name" value="FNR_nucleotide-bd"/>
</dbReference>
<dbReference type="CDD" id="cd06193">
    <property type="entry name" value="siderophore_interacting"/>
    <property type="match status" value="1"/>
</dbReference>
<dbReference type="EMBL" id="JBHUFB010000010">
    <property type="protein sequence ID" value="MFD1813230.1"/>
    <property type="molecule type" value="Genomic_DNA"/>
</dbReference>
<gene>
    <name evidence="2" type="ORF">ACFSJG_13480</name>
</gene>
<dbReference type="Gene3D" id="3.40.50.80">
    <property type="entry name" value="Nucleotide-binding domain of ferredoxin-NADP reductase (FNR) module"/>
    <property type="match status" value="1"/>
</dbReference>
<dbReference type="PANTHER" id="PTHR30157">
    <property type="entry name" value="FERRIC REDUCTASE, NADPH-DEPENDENT"/>
    <property type="match status" value="1"/>
</dbReference>